<keyword evidence="2" id="KW-1185">Reference proteome</keyword>
<protein>
    <submittedName>
        <fullName evidence="1">Uncharacterized protein</fullName>
    </submittedName>
</protein>
<reference evidence="2" key="1">
    <citation type="journal article" date="2023" name="Mol. Phylogenet. Evol.">
        <title>Genome-scale phylogeny and comparative genomics of the fungal order Sordariales.</title>
        <authorList>
            <person name="Hensen N."/>
            <person name="Bonometti L."/>
            <person name="Westerberg I."/>
            <person name="Brannstrom I.O."/>
            <person name="Guillou S."/>
            <person name="Cros-Aarteil S."/>
            <person name="Calhoun S."/>
            <person name="Haridas S."/>
            <person name="Kuo A."/>
            <person name="Mondo S."/>
            <person name="Pangilinan J."/>
            <person name="Riley R."/>
            <person name="LaButti K."/>
            <person name="Andreopoulos B."/>
            <person name="Lipzen A."/>
            <person name="Chen C."/>
            <person name="Yan M."/>
            <person name="Daum C."/>
            <person name="Ng V."/>
            <person name="Clum A."/>
            <person name="Steindorff A."/>
            <person name="Ohm R.A."/>
            <person name="Martin F."/>
            <person name="Silar P."/>
            <person name="Natvig D.O."/>
            <person name="Lalanne C."/>
            <person name="Gautier V."/>
            <person name="Ament-Velasquez S.L."/>
            <person name="Kruys A."/>
            <person name="Hutchinson M.I."/>
            <person name="Powell A.J."/>
            <person name="Barry K."/>
            <person name="Miller A.N."/>
            <person name="Grigoriev I.V."/>
            <person name="Debuchy R."/>
            <person name="Gladieux P."/>
            <person name="Hiltunen Thoren M."/>
            <person name="Johannesson H."/>
        </authorList>
    </citation>
    <scope>NUCLEOTIDE SEQUENCE [LARGE SCALE GENOMIC DNA]</scope>
    <source>
        <strain evidence="2">CBS 340.73</strain>
    </source>
</reference>
<accession>A0AAN6MUY8</accession>
<feature type="non-terminal residue" evidence="1">
    <location>
        <position position="1"/>
    </location>
</feature>
<gene>
    <name evidence="1" type="ORF">QBC46DRAFT_230201</name>
</gene>
<dbReference type="EMBL" id="MU854262">
    <property type="protein sequence ID" value="KAK3933434.1"/>
    <property type="molecule type" value="Genomic_DNA"/>
</dbReference>
<name>A0AAN6MUY8_9PEZI</name>
<dbReference type="AlphaFoldDB" id="A0AAN6MUY8"/>
<comment type="caution">
    <text evidence="1">The sequence shown here is derived from an EMBL/GenBank/DDBJ whole genome shotgun (WGS) entry which is preliminary data.</text>
</comment>
<proteinExistence type="predicted"/>
<dbReference type="Proteomes" id="UP001303473">
    <property type="component" value="Unassembled WGS sequence"/>
</dbReference>
<evidence type="ECO:0000313" key="2">
    <source>
        <dbReference type="Proteomes" id="UP001303473"/>
    </source>
</evidence>
<evidence type="ECO:0000313" key="1">
    <source>
        <dbReference type="EMBL" id="KAK3933434.1"/>
    </source>
</evidence>
<organism evidence="1 2">
    <name type="scientific">Diplogelasinospora grovesii</name>
    <dbReference type="NCBI Taxonomy" id="303347"/>
    <lineage>
        <taxon>Eukaryota</taxon>
        <taxon>Fungi</taxon>
        <taxon>Dikarya</taxon>
        <taxon>Ascomycota</taxon>
        <taxon>Pezizomycotina</taxon>
        <taxon>Sordariomycetes</taxon>
        <taxon>Sordariomycetidae</taxon>
        <taxon>Sordariales</taxon>
        <taxon>Diplogelasinosporaceae</taxon>
        <taxon>Diplogelasinospora</taxon>
    </lineage>
</organism>
<feature type="non-terminal residue" evidence="1">
    <location>
        <position position="83"/>
    </location>
</feature>
<sequence length="83" mass="9541">SPDEVEKRLGLYEKIRRNRASAIQILSNVGQGQPHLVYEELKQYLREADIPTCSKDPRCFTFGYDVAQGALEAMKEHDNLFEL</sequence>